<dbReference type="InterPro" id="IPR039657">
    <property type="entry name" value="Dimethylallyltransferase"/>
</dbReference>
<reference evidence="14 15" key="1">
    <citation type="journal article" date="2015" name="Stand. Genomic Sci.">
        <title>Genomic Encyclopedia of Bacterial and Archaeal Type Strains, Phase III: the genomes of soil and plant-associated and newly described type strains.</title>
        <authorList>
            <person name="Whitman W.B."/>
            <person name="Woyke T."/>
            <person name="Klenk H.P."/>
            <person name="Zhou Y."/>
            <person name="Lilburn T.G."/>
            <person name="Beck B.J."/>
            <person name="De Vos P."/>
            <person name="Vandamme P."/>
            <person name="Eisen J.A."/>
            <person name="Garrity G."/>
            <person name="Hugenholtz P."/>
            <person name="Kyrpides N.C."/>
        </authorList>
    </citation>
    <scope>NUCLEOTIDE SEQUENCE [LARGE SCALE GENOMIC DNA]</scope>
    <source>
        <strain evidence="14 15">CECT 7306</strain>
    </source>
</reference>
<keyword evidence="6 10" id="KW-0547">Nucleotide-binding</keyword>
<comment type="subunit">
    <text evidence="10">Monomer.</text>
</comment>
<protein>
    <recommendedName>
        <fullName evidence="10">tRNA dimethylallyltransferase</fullName>
        <ecNumber evidence="10">2.5.1.75</ecNumber>
    </recommendedName>
    <alternativeName>
        <fullName evidence="10">Dimethylallyl diphosphate:tRNA dimethylallyltransferase</fullName>
        <shortName evidence="10">DMAPP:tRNA dimethylallyltransferase</shortName>
        <shortName evidence="10">DMATase</shortName>
    </alternativeName>
    <alternativeName>
        <fullName evidence="10">Isopentenyl-diphosphate:tRNA isopentenyltransferase</fullName>
        <shortName evidence="10">IPP transferase</shortName>
        <shortName evidence="10">IPPT</shortName>
        <shortName evidence="10">IPTase</shortName>
    </alternativeName>
</protein>
<dbReference type="GO" id="GO:0006400">
    <property type="term" value="P:tRNA modification"/>
    <property type="evidence" value="ECO:0007669"/>
    <property type="project" value="TreeGrafter"/>
</dbReference>
<feature type="binding site" evidence="10">
    <location>
        <begin position="26"/>
        <end position="31"/>
    </location>
    <ligand>
        <name>substrate</name>
    </ligand>
</feature>
<sequence>MSSPPSPPVPPGRGGRPPLVVVVGPTASGKSDLGVALALALDGEVVGADASQLYRGMDVGTAKLPVAERRGVPHHQVDVLDVRADASVAAYQEAARADVAAVRARGRVPVLVGGSGLYVRAVVDALEFPGTDPVVRARWEAYAEAEGPAALHAVLARVDPASAGRIPAANVRRVVRALEATEVDGRPFSATLPTYTDRGALAPVVQVGLRVPRPVLDARVEARVRRMADEGLVDEVRRLAGAGLREGRTASRALGYAQVLDHLDGRCTLDEALAATTAATRRYVRRQESWFHRDPRITWLDASADDGLPDLAAAALDVVATSLAGA</sequence>
<dbReference type="GO" id="GO:0052381">
    <property type="term" value="F:tRNA dimethylallyltransferase activity"/>
    <property type="evidence" value="ECO:0007669"/>
    <property type="project" value="UniProtKB-UniRule"/>
</dbReference>
<dbReference type="GO" id="GO:0005524">
    <property type="term" value="F:ATP binding"/>
    <property type="evidence" value="ECO:0007669"/>
    <property type="project" value="UniProtKB-UniRule"/>
</dbReference>
<evidence type="ECO:0000256" key="4">
    <source>
        <dbReference type="ARBA" id="ARBA00022679"/>
    </source>
</evidence>
<dbReference type="SUPFAM" id="SSF52540">
    <property type="entry name" value="P-loop containing nucleoside triphosphate hydrolases"/>
    <property type="match status" value="2"/>
</dbReference>
<organism evidence="14 15">
    <name type="scientific">Pseudokineococcus lusitanus</name>
    <dbReference type="NCBI Taxonomy" id="763993"/>
    <lineage>
        <taxon>Bacteria</taxon>
        <taxon>Bacillati</taxon>
        <taxon>Actinomycetota</taxon>
        <taxon>Actinomycetes</taxon>
        <taxon>Kineosporiales</taxon>
        <taxon>Kineosporiaceae</taxon>
        <taxon>Pseudokineococcus</taxon>
    </lineage>
</organism>
<accession>A0A3N1HT74</accession>
<comment type="function">
    <text evidence="2 10 12">Catalyzes the transfer of a dimethylallyl group onto the adenine at position 37 in tRNAs that read codons beginning with uridine, leading to the formation of N6-(dimethylallyl)adenosine (i(6)A).</text>
</comment>
<evidence type="ECO:0000256" key="2">
    <source>
        <dbReference type="ARBA" id="ARBA00003213"/>
    </source>
</evidence>
<dbReference type="InterPro" id="IPR018022">
    <property type="entry name" value="IPT"/>
</dbReference>
<gene>
    <name evidence="10" type="primary">miaA</name>
    <name evidence="14" type="ORF">EDC03_0282</name>
</gene>
<evidence type="ECO:0000256" key="9">
    <source>
        <dbReference type="ARBA" id="ARBA00049563"/>
    </source>
</evidence>
<dbReference type="RefSeq" id="WP_241966961.1">
    <property type="nucleotide sequence ID" value="NZ_RJKN01000001.1"/>
</dbReference>
<evidence type="ECO:0000256" key="6">
    <source>
        <dbReference type="ARBA" id="ARBA00022741"/>
    </source>
</evidence>
<feature type="site" description="Interaction with substrate tRNA" evidence="10">
    <location>
        <position position="136"/>
    </location>
</feature>
<evidence type="ECO:0000256" key="5">
    <source>
        <dbReference type="ARBA" id="ARBA00022694"/>
    </source>
</evidence>
<dbReference type="HAMAP" id="MF_00185">
    <property type="entry name" value="IPP_trans"/>
    <property type="match status" value="1"/>
</dbReference>
<dbReference type="PANTHER" id="PTHR11088:SF60">
    <property type="entry name" value="TRNA DIMETHYLALLYLTRANSFERASE"/>
    <property type="match status" value="1"/>
</dbReference>
<keyword evidence="15" id="KW-1185">Reference proteome</keyword>
<keyword evidence="7 10" id="KW-0067">ATP-binding</keyword>
<keyword evidence="5 10" id="KW-0819">tRNA processing</keyword>
<dbReference type="InParanoid" id="A0A3N1HT74"/>
<dbReference type="NCBIfam" id="TIGR00174">
    <property type="entry name" value="miaA"/>
    <property type="match status" value="1"/>
</dbReference>
<dbReference type="FunCoup" id="A0A3N1HT74">
    <property type="interactions" value="337"/>
</dbReference>
<dbReference type="InterPro" id="IPR027417">
    <property type="entry name" value="P-loop_NTPase"/>
</dbReference>
<comment type="similarity">
    <text evidence="3 10 13">Belongs to the IPP transferase family.</text>
</comment>
<comment type="caution">
    <text evidence="14">The sequence shown here is derived from an EMBL/GenBank/DDBJ whole genome shotgun (WGS) entry which is preliminary data.</text>
</comment>
<name>A0A3N1HT74_9ACTN</name>
<comment type="cofactor">
    <cofactor evidence="1 10">
        <name>Mg(2+)</name>
        <dbReference type="ChEBI" id="CHEBI:18420"/>
    </cofactor>
</comment>
<dbReference type="Pfam" id="PF01715">
    <property type="entry name" value="IPPT"/>
    <property type="match status" value="1"/>
</dbReference>
<evidence type="ECO:0000313" key="14">
    <source>
        <dbReference type="EMBL" id="ROP45677.1"/>
    </source>
</evidence>
<evidence type="ECO:0000313" key="15">
    <source>
        <dbReference type="Proteomes" id="UP000276232"/>
    </source>
</evidence>
<dbReference type="Gene3D" id="1.10.20.140">
    <property type="match status" value="1"/>
</dbReference>
<dbReference type="Proteomes" id="UP000276232">
    <property type="component" value="Unassembled WGS sequence"/>
</dbReference>
<evidence type="ECO:0000256" key="10">
    <source>
        <dbReference type="HAMAP-Rule" id="MF_00185"/>
    </source>
</evidence>
<dbReference type="EMBL" id="RJKN01000001">
    <property type="protein sequence ID" value="ROP45677.1"/>
    <property type="molecule type" value="Genomic_DNA"/>
</dbReference>
<dbReference type="Gene3D" id="3.40.50.300">
    <property type="entry name" value="P-loop containing nucleotide triphosphate hydrolases"/>
    <property type="match status" value="1"/>
</dbReference>
<keyword evidence="4 10" id="KW-0808">Transferase</keyword>
<comment type="catalytic activity">
    <reaction evidence="9 10 11">
        <text>adenosine(37) in tRNA + dimethylallyl diphosphate = N(6)-dimethylallyladenosine(37) in tRNA + diphosphate</text>
        <dbReference type="Rhea" id="RHEA:26482"/>
        <dbReference type="Rhea" id="RHEA-COMP:10162"/>
        <dbReference type="Rhea" id="RHEA-COMP:10375"/>
        <dbReference type="ChEBI" id="CHEBI:33019"/>
        <dbReference type="ChEBI" id="CHEBI:57623"/>
        <dbReference type="ChEBI" id="CHEBI:74411"/>
        <dbReference type="ChEBI" id="CHEBI:74415"/>
        <dbReference type="EC" id="2.5.1.75"/>
    </reaction>
</comment>
<comment type="caution">
    <text evidence="10">Lacks conserved residue(s) required for the propagation of feature annotation.</text>
</comment>
<proteinExistence type="inferred from homology"/>
<dbReference type="PANTHER" id="PTHR11088">
    <property type="entry name" value="TRNA DIMETHYLALLYLTRANSFERASE"/>
    <property type="match status" value="1"/>
</dbReference>
<feature type="binding site" evidence="10">
    <location>
        <begin position="24"/>
        <end position="31"/>
    </location>
    <ligand>
        <name>ATP</name>
        <dbReference type="ChEBI" id="CHEBI:30616"/>
    </ligand>
</feature>
<keyword evidence="8 10" id="KW-0460">Magnesium</keyword>
<feature type="site" description="Interaction with substrate tRNA" evidence="10">
    <location>
        <position position="115"/>
    </location>
</feature>
<dbReference type="EC" id="2.5.1.75" evidence="10"/>
<evidence type="ECO:0000256" key="7">
    <source>
        <dbReference type="ARBA" id="ARBA00022840"/>
    </source>
</evidence>
<evidence type="ECO:0000256" key="12">
    <source>
        <dbReference type="RuleBase" id="RU003784"/>
    </source>
</evidence>
<evidence type="ECO:0000256" key="3">
    <source>
        <dbReference type="ARBA" id="ARBA00005842"/>
    </source>
</evidence>
<dbReference type="FunFam" id="1.10.20.140:FF:000001">
    <property type="entry name" value="tRNA dimethylallyltransferase"/>
    <property type="match status" value="1"/>
</dbReference>
<evidence type="ECO:0000256" key="8">
    <source>
        <dbReference type="ARBA" id="ARBA00022842"/>
    </source>
</evidence>
<evidence type="ECO:0000256" key="11">
    <source>
        <dbReference type="RuleBase" id="RU003783"/>
    </source>
</evidence>
<evidence type="ECO:0000256" key="13">
    <source>
        <dbReference type="RuleBase" id="RU003785"/>
    </source>
</evidence>
<dbReference type="AlphaFoldDB" id="A0A3N1HT74"/>
<evidence type="ECO:0000256" key="1">
    <source>
        <dbReference type="ARBA" id="ARBA00001946"/>
    </source>
</evidence>